<dbReference type="AlphaFoldDB" id="A0A6J4H768"/>
<name>A0A6J4H768_9ACTN</name>
<reference evidence="2" key="1">
    <citation type="submission" date="2020-02" db="EMBL/GenBank/DDBJ databases">
        <authorList>
            <person name="Meier V. D."/>
        </authorList>
    </citation>
    <scope>NUCLEOTIDE SEQUENCE</scope>
    <source>
        <strain evidence="2">AVDCRST_MAG20</strain>
    </source>
</reference>
<gene>
    <name evidence="2" type="ORF">AVDCRST_MAG20-325</name>
</gene>
<feature type="region of interest" description="Disordered" evidence="1">
    <location>
        <begin position="29"/>
        <end position="83"/>
    </location>
</feature>
<evidence type="ECO:0000256" key="1">
    <source>
        <dbReference type="SAM" id="MobiDB-lite"/>
    </source>
</evidence>
<dbReference type="EMBL" id="CADCSY010000015">
    <property type="protein sequence ID" value="CAA9214970.1"/>
    <property type="molecule type" value="Genomic_DNA"/>
</dbReference>
<evidence type="ECO:0000313" key="2">
    <source>
        <dbReference type="EMBL" id="CAA9214970.1"/>
    </source>
</evidence>
<proteinExistence type="predicted"/>
<organism evidence="2">
    <name type="scientific">uncultured Acidimicrobiales bacterium</name>
    <dbReference type="NCBI Taxonomy" id="310071"/>
    <lineage>
        <taxon>Bacteria</taxon>
        <taxon>Bacillati</taxon>
        <taxon>Actinomycetota</taxon>
        <taxon>Acidimicrobiia</taxon>
        <taxon>Acidimicrobiales</taxon>
        <taxon>environmental samples</taxon>
    </lineage>
</organism>
<accession>A0A6J4H768</accession>
<protein>
    <submittedName>
        <fullName evidence="2">Uncharacterized protein</fullName>
    </submittedName>
</protein>
<sequence length="83" mass="8716">MHFHVLSVASSVAPGPRPRQALAALAELAGRPSLPDPKTRHRPRARPGSVASPHADLPGEPAGRGQSTRADRRPPVPRAEPLG</sequence>